<gene>
    <name evidence="1" type="ORF">AVEN_260795_1</name>
</gene>
<evidence type="ECO:0000313" key="1">
    <source>
        <dbReference type="EMBL" id="GBM38404.1"/>
    </source>
</evidence>
<organism evidence="1 2">
    <name type="scientific">Araneus ventricosus</name>
    <name type="common">Orbweaver spider</name>
    <name type="synonym">Epeira ventricosa</name>
    <dbReference type="NCBI Taxonomy" id="182803"/>
    <lineage>
        <taxon>Eukaryota</taxon>
        <taxon>Metazoa</taxon>
        <taxon>Ecdysozoa</taxon>
        <taxon>Arthropoda</taxon>
        <taxon>Chelicerata</taxon>
        <taxon>Arachnida</taxon>
        <taxon>Araneae</taxon>
        <taxon>Araneomorphae</taxon>
        <taxon>Entelegynae</taxon>
        <taxon>Araneoidea</taxon>
        <taxon>Araneidae</taxon>
        <taxon>Araneus</taxon>
    </lineage>
</organism>
<evidence type="ECO:0000313" key="2">
    <source>
        <dbReference type="Proteomes" id="UP000499080"/>
    </source>
</evidence>
<reference evidence="1 2" key="1">
    <citation type="journal article" date="2019" name="Sci. Rep.">
        <title>Orb-weaving spider Araneus ventricosus genome elucidates the spidroin gene catalogue.</title>
        <authorList>
            <person name="Kono N."/>
            <person name="Nakamura H."/>
            <person name="Ohtoshi R."/>
            <person name="Moran D.A.P."/>
            <person name="Shinohara A."/>
            <person name="Yoshida Y."/>
            <person name="Fujiwara M."/>
            <person name="Mori M."/>
            <person name="Tomita M."/>
            <person name="Arakawa K."/>
        </authorList>
    </citation>
    <scope>NUCLEOTIDE SEQUENCE [LARGE SCALE GENOMIC DNA]</scope>
</reference>
<accession>A0A4Y2FFU6</accession>
<dbReference type="EMBL" id="BGPR01000868">
    <property type="protein sequence ID" value="GBM38404.1"/>
    <property type="molecule type" value="Genomic_DNA"/>
</dbReference>
<sequence length="94" mass="10577">MFVLWKMSNKHVIFDKKRLTDSSCYAEIHHRGQTPSLWFGRFEYTDHPDSAYPAGITAKRAETLEGGASSCLVLVIGSRFKIVRSVPIQPSCGF</sequence>
<name>A0A4Y2FFU6_ARAVE</name>
<proteinExistence type="predicted"/>
<protein>
    <submittedName>
        <fullName evidence="1">Uncharacterized protein</fullName>
    </submittedName>
</protein>
<comment type="caution">
    <text evidence="1">The sequence shown here is derived from an EMBL/GenBank/DDBJ whole genome shotgun (WGS) entry which is preliminary data.</text>
</comment>
<dbReference type="AlphaFoldDB" id="A0A4Y2FFU6"/>
<dbReference type="Proteomes" id="UP000499080">
    <property type="component" value="Unassembled WGS sequence"/>
</dbReference>
<keyword evidence="2" id="KW-1185">Reference proteome</keyword>